<dbReference type="KEGG" id="xyk:GT347_02890"/>
<dbReference type="EMBL" id="CP047650">
    <property type="protein sequence ID" value="QHI97021.1"/>
    <property type="molecule type" value="Genomic_DNA"/>
</dbReference>
<gene>
    <name evidence="1" type="ORF">GT347_02890</name>
</gene>
<name>A0A857J1R1_9BURK</name>
<evidence type="ECO:0000313" key="2">
    <source>
        <dbReference type="Proteomes" id="UP000464787"/>
    </source>
</evidence>
<evidence type="ECO:0000313" key="1">
    <source>
        <dbReference type="EMBL" id="QHI97021.1"/>
    </source>
</evidence>
<dbReference type="RefSeq" id="WP_160550539.1">
    <property type="nucleotide sequence ID" value="NZ_CP047650.1"/>
</dbReference>
<dbReference type="AlphaFoldDB" id="A0A857J1R1"/>
<reference evidence="1 2" key="1">
    <citation type="submission" date="2020-01" db="EMBL/GenBank/DDBJ databases">
        <title>Genome sequencing of strain KACC 21265.</title>
        <authorList>
            <person name="Heo J."/>
            <person name="Kim S.-J."/>
            <person name="Kim J.-S."/>
            <person name="Hong S.-B."/>
            <person name="Kwon S.-W."/>
        </authorList>
    </citation>
    <scope>NUCLEOTIDE SEQUENCE [LARGE SCALE GENOMIC DNA]</scope>
    <source>
        <strain evidence="1 2">KACC 21265</strain>
    </source>
</reference>
<sequence>MATYLKIGGDMVYYLRSDQIVLGIVLDGAHLIVSFSNPDIEWVRLDGLPFGPPIETPPDKQAERKVKMSNADLSSTTWSGIAAQYGPPGGAMTQWPVPPNFTLRLNTPRTVRPAPTHAPELGIEFMLLNE</sequence>
<dbReference type="Proteomes" id="UP000464787">
    <property type="component" value="Chromosome"/>
</dbReference>
<proteinExistence type="predicted"/>
<accession>A0A857J1R1</accession>
<protein>
    <submittedName>
        <fullName evidence="1">Uncharacterized protein</fullName>
    </submittedName>
</protein>
<organism evidence="1 2">
    <name type="scientific">Xylophilus rhododendri</name>
    <dbReference type="NCBI Taxonomy" id="2697032"/>
    <lineage>
        <taxon>Bacteria</taxon>
        <taxon>Pseudomonadati</taxon>
        <taxon>Pseudomonadota</taxon>
        <taxon>Betaproteobacteria</taxon>
        <taxon>Burkholderiales</taxon>
        <taxon>Xylophilus</taxon>
    </lineage>
</organism>
<keyword evidence="2" id="KW-1185">Reference proteome</keyword>